<dbReference type="InterPro" id="IPR028472">
    <property type="entry name" value="EYA"/>
</dbReference>
<feature type="compositionally biased region" description="Polar residues" evidence="22">
    <location>
        <begin position="71"/>
        <end position="84"/>
    </location>
</feature>
<evidence type="ECO:0000256" key="18">
    <source>
        <dbReference type="ARBA" id="ARBA00051722"/>
    </source>
</evidence>
<dbReference type="InterPro" id="IPR042577">
    <property type="entry name" value="EYA_dom_metazoan"/>
</dbReference>
<dbReference type="InterPro" id="IPR006545">
    <property type="entry name" value="EYA_dom"/>
</dbReference>
<keyword evidence="9 21" id="KW-0378">Hydrolase</keyword>
<evidence type="ECO:0000256" key="6">
    <source>
        <dbReference type="ARBA" id="ARBA00022553"/>
    </source>
</evidence>
<keyword evidence="13 21" id="KW-0805">Transcription regulation</keyword>
<evidence type="ECO:0000256" key="4">
    <source>
        <dbReference type="ARBA" id="ARBA00022473"/>
    </source>
</evidence>
<dbReference type="GO" id="GO:2001240">
    <property type="term" value="P:negative regulation of extrinsic apoptotic signaling pathway in absence of ligand"/>
    <property type="evidence" value="ECO:0007669"/>
    <property type="project" value="TreeGrafter"/>
</dbReference>
<evidence type="ECO:0000256" key="11">
    <source>
        <dbReference type="ARBA" id="ARBA00022853"/>
    </source>
</evidence>
<keyword evidence="12 21" id="KW-0904">Protein phosphatase</keyword>
<evidence type="ECO:0000256" key="12">
    <source>
        <dbReference type="ARBA" id="ARBA00022912"/>
    </source>
</evidence>
<comment type="subcellular location">
    <subcellularLocation>
        <location evidence="2">Cytoplasm</location>
    </subcellularLocation>
    <subcellularLocation>
        <location evidence="1">Nucleus</location>
    </subcellularLocation>
</comment>
<comment type="similarity">
    <text evidence="3 21">Belongs to the HAD-like hydrolase superfamily. EYA family.</text>
</comment>
<dbReference type="Proteomes" id="UP000288216">
    <property type="component" value="Unassembled WGS sequence"/>
</dbReference>
<feature type="region of interest" description="Disordered" evidence="22">
    <location>
        <begin position="1"/>
        <end position="89"/>
    </location>
</feature>
<evidence type="ECO:0000256" key="19">
    <source>
        <dbReference type="PIRSR" id="PIRSR628472-1"/>
    </source>
</evidence>
<dbReference type="InterPro" id="IPR038102">
    <property type="entry name" value="EYA_dom_sf"/>
</dbReference>
<dbReference type="OMA" id="XLLSPQR"/>
<dbReference type="GO" id="GO:0030154">
    <property type="term" value="P:cell differentiation"/>
    <property type="evidence" value="ECO:0007669"/>
    <property type="project" value="TreeGrafter"/>
</dbReference>
<evidence type="ECO:0000256" key="14">
    <source>
        <dbReference type="ARBA" id="ARBA00023159"/>
    </source>
</evidence>
<dbReference type="GO" id="GO:0005737">
    <property type="term" value="C:cytoplasm"/>
    <property type="evidence" value="ECO:0007669"/>
    <property type="project" value="UniProtKB-SubCell"/>
</dbReference>
<dbReference type="PANTHER" id="PTHR10190">
    <property type="entry name" value="EYES ABSENT"/>
    <property type="match status" value="1"/>
</dbReference>
<feature type="binding site" evidence="20">
    <location>
        <position position="346"/>
    </location>
    <ligand>
        <name>Mg(2+)</name>
        <dbReference type="ChEBI" id="CHEBI:18420"/>
    </ligand>
</feature>
<evidence type="ECO:0000313" key="23">
    <source>
        <dbReference type="EMBL" id="GCB61010.1"/>
    </source>
</evidence>
<dbReference type="SFLD" id="SFLDG01129">
    <property type="entry name" value="C1.5:_HAD__Beta-PGM__Phosphata"/>
    <property type="match status" value="1"/>
</dbReference>
<keyword evidence="5" id="KW-0963">Cytoplasm</keyword>
<feature type="compositionally biased region" description="Basic and acidic residues" evidence="22">
    <location>
        <begin position="7"/>
        <end position="20"/>
    </location>
</feature>
<feature type="active site" description="Proton donor" evidence="19">
    <location>
        <position position="348"/>
    </location>
</feature>
<feature type="compositionally biased region" description="Polar residues" evidence="22">
    <location>
        <begin position="27"/>
        <end position="42"/>
    </location>
</feature>
<keyword evidence="24" id="KW-1185">Reference proteome</keyword>
<dbReference type="FunFam" id="3.40.50.12350:FF:000002">
    <property type="entry name" value="Eyes absent homolog"/>
    <property type="match status" value="1"/>
</dbReference>
<evidence type="ECO:0000256" key="22">
    <source>
        <dbReference type="SAM" id="MobiDB-lite"/>
    </source>
</evidence>
<feature type="compositionally biased region" description="Basic residues" evidence="22">
    <location>
        <begin position="316"/>
        <end position="328"/>
    </location>
</feature>
<keyword evidence="15" id="KW-0804">Transcription</keyword>
<feature type="binding site" evidence="20">
    <location>
        <position position="574"/>
    </location>
    <ligand>
        <name>Mg(2+)</name>
        <dbReference type="ChEBI" id="CHEBI:18420"/>
    </ligand>
</feature>
<reference evidence="23 24" key="1">
    <citation type="journal article" date="2018" name="Nat. Ecol. Evol.">
        <title>Shark genomes provide insights into elasmobranch evolution and the origin of vertebrates.</title>
        <authorList>
            <person name="Hara Y"/>
            <person name="Yamaguchi K"/>
            <person name="Onimaru K"/>
            <person name="Kadota M"/>
            <person name="Koyanagi M"/>
            <person name="Keeley SD"/>
            <person name="Tatsumi K"/>
            <person name="Tanaka K"/>
            <person name="Motone F"/>
            <person name="Kageyama Y"/>
            <person name="Nozu R"/>
            <person name="Adachi N"/>
            <person name="Nishimura O"/>
            <person name="Nakagawa R"/>
            <person name="Tanegashima C"/>
            <person name="Kiyatake I"/>
            <person name="Matsumoto R"/>
            <person name="Murakumo K"/>
            <person name="Nishida K"/>
            <person name="Terakita A"/>
            <person name="Kuratani S"/>
            <person name="Sato K"/>
            <person name="Hyodo S Kuraku.S."/>
        </authorList>
    </citation>
    <scope>NUCLEOTIDE SEQUENCE [LARGE SCALE GENOMIC DNA]</scope>
</reference>
<accession>A0A401NJH2</accession>
<comment type="catalytic activity">
    <reaction evidence="18 21">
        <text>O-phospho-L-tyrosyl-[protein] + H2O = L-tyrosyl-[protein] + phosphate</text>
        <dbReference type="Rhea" id="RHEA:10684"/>
        <dbReference type="Rhea" id="RHEA-COMP:10136"/>
        <dbReference type="Rhea" id="RHEA-COMP:20101"/>
        <dbReference type="ChEBI" id="CHEBI:15377"/>
        <dbReference type="ChEBI" id="CHEBI:43474"/>
        <dbReference type="ChEBI" id="CHEBI:46858"/>
        <dbReference type="ChEBI" id="CHEBI:61978"/>
        <dbReference type="EC" id="3.1.3.48"/>
    </reaction>
</comment>
<proteinExistence type="inferred from homology"/>
<keyword evidence="17" id="KW-0539">Nucleus</keyword>
<dbReference type="EMBL" id="BFAA01005038">
    <property type="protein sequence ID" value="GCB61010.1"/>
    <property type="molecule type" value="Genomic_DNA"/>
</dbReference>
<dbReference type="GO" id="GO:0045739">
    <property type="term" value="P:positive regulation of DNA repair"/>
    <property type="evidence" value="ECO:0007669"/>
    <property type="project" value="TreeGrafter"/>
</dbReference>
<dbReference type="Pfam" id="PF00702">
    <property type="entry name" value="Hydrolase"/>
    <property type="match status" value="1"/>
</dbReference>
<evidence type="ECO:0000256" key="13">
    <source>
        <dbReference type="ARBA" id="ARBA00023015"/>
    </source>
</evidence>
<keyword evidence="4" id="KW-0217">Developmental protein</keyword>
<evidence type="ECO:0000256" key="8">
    <source>
        <dbReference type="ARBA" id="ARBA00022763"/>
    </source>
</evidence>
<keyword evidence="16" id="KW-0234">DNA repair</keyword>
<comment type="caution">
    <text evidence="23">The sequence shown here is derived from an EMBL/GenBank/DDBJ whole genome shotgun (WGS) entry which is preliminary data.</text>
</comment>
<feature type="region of interest" description="Disordered" evidence="22">
    <location>
        <begin position="249"/>
        <end position="335"/>
    </location>
</feature>
<dbReference type="GO" id="GO:0004725">
    <property type="term" value="F:protein tyrosine phosphatase activity"/>
    <property type="evidence" value="ECO:0007669"/>
    <property type="project" value="UniProtKB-EC"/>
</dbReference>
<dbReference type="NCBIfam" id="TIGR01658">
    <property type="entry name" value="EYA-cons_domain"/>
    <property type="match status" value="1"/>
</dbReference>
<dbReference type="GO" id="GO:0006325">
    <property type="term" value="P:chromatin organization"/>
    <property type="evidence" value="ECO:0007669"/>
    <property type="project" value="UniProtKB-KW"/>
</dbReference>
<evidence type="ECO:0000256" key="5">
    <source>
        <dbReference type="ARBA" id="ARBA00022490"/>
    </source>
</evidence>
<evidence type="ECO:0000256" key="20">
    <source>
        <dbReference type="PIRSR" id="PIRSR628472-2"/>
    </source>
</evidence>
<keyword evidence="11" id="KW-0156">Chromatin regulator</keyword>
<evidence type="ECO:0000256" key="9">
    <source>
        <dbReference type="ARBA" id="ARBA00022801"/>
    </source>
</evidence>
<feature type="compositionally biased region" description="Polar residues" evidence="22">
    <location>
        <begin position="50"/>
        <end position="63"/>
    </location>
</feature>
<dbReference type="GO" id="GO:0006281">
    <property type="term" value="P:DNA repair"/>
    <property type="evidence" value="ECO:0007669"/>
    <property type="project" value="UniProtKB-KW"/>
</dbReference>
<dbReference type="EC" id="3.1.3.48" evidence="21"/>
<evidence type="ECO:0000256" key="21">
    <source>
        <dbReference type="RuleBase" id="RU362036"/>
    </source>
</evidence>
<dbReference type="SFLD" id="SFLDS00003">
    <property type="entry name" value="Haloacid_Dehalogenase"/>
    <property type="match status" value="1"/>
</dbReference>
<name>A0A401NJH2_SCYTO</name>
<evidence type="ECO:0000256" key="7">
    <source>
        <dbReference type="ARBA" id="ARBA00022723"/>
    </source>
</evidence>
<keyword evidence="14" id="KW-0010">Activator</keyword>
<feature type="active site" description="Nucleophile" evidence="19">
    <location>
        <position position="346"/>
    </location>
</feature>
<keyword evidence="10 20" id="KW-0460">Magnesium</keyword>
<dbReference type="Gene3D" id="3.40.50.12350">
    <property type="match status" value="1"/>
</dbReference>
<comment type="cofactor">
    <cofactor evidence="20 21">
        <name>Mg(2+)</name>
        <dbReference type="ChEBI" id="CHEBI:18420"/>
    </cofactor>
    <text evidence="20 21">Binds 1 Mg(2+) ion per subunit.</text>
</comment>
<dbReference type="PANTHER" id="PTHR10190:SF5">
    <property type="entry name" value="EYES ABSENT HOMOLOG 3"/>
    <property type="match status" value="1"/>
</dbReference>
<protein>
    <recommendedName>
        <fullName evidence="21">Eyes absent homolog</fullName>
        <ecNumber evidence="21">3.1.3.48</ecNumber>
    </recommendedName>
</protein>
<evidence type="ECO:0000256" key="1">
    <source>
        <dbReference type="ARBA" id="ARBA00004123"/>
    </source>
</evidence>
<dbReference type="OrthoDB" id="167668at2759"/>
<evidence type="ECO:0000256" key="10">
    <source>
        <dbReference type="ARBA" id="ARBA00022842"/>
    </source>
</evidence>
<feature type="binding site" evidence="20">
    <location>
        <position position="348"/>
    </location>
    <ligand>
        <name>Mg(2+)</name>
        <dbReference type="ChEBI" id="CHEBI:18420"/>
    </ligand>
</feature>
<evidence type="ECO:0000256" key="16">
    <source>
        <dbReference type="ARBA" id="ARBA00023204"/>
    </source>
</evidence>
<evidence type="ECO:0000256" key="2">
    <source>
        <dbReference type="ARBA" id="ARBA00004496"/>
    </source>
</evidence>
<feature type="compositionally biased region" description="Polar residues" evidence="22">
    <location>
        <begin position="274"/>
        <end position="304"/>
    </location>
</feature>
<sequence length="610" mass="67018">MEDPQDSQERPVKKSRHDLDSTDEQTLRTGELQNLIRLQSHTNRNDVQKSEASSLASNLTLPNETEVKNEVVQSSESETATGNRSVDAYPGSVITCTGYSPRVSNQDNLLMFPTKPYPHLFSPPIVQASYTGQTRYPTAHQSASYTTYSQPSQPYGLPPFGALWPGVKTEDGSPSHPGYLSYNTGFSSNQTSPAHYAYPVQGTSFPRAGSYSGSVAAAAIVVTSAASPSSSSQDYSTYPSHGQSQYVPYFPNSNYGTTTPNSSPASSTSTTITYQMQKIQAEDSSPTNQGFQSEDSGAVQSLSPTIVKELEERSRKIPSGKSRGKGKKNCSSPAPDNELERVFVWDLDETIIIFHSLLTGSYAQKFGKDPTSALTLGLQMEEMIFDLADTHLFFNDLEECDQVHVEDVAADDNGQDLTNYNFATDGFHGSVSGSSLSSGGGVQGGIDWMRKLAFRYRRVKETYNTYSTNVGELLNPAKKDSLQQLRADVEILTDSWLATALKSLLLIQSRRNCVNILVTTTQLVPALAKVLLYGLGDIFPIENIYSATKIGKESCFERIVSRFGKKVTYVVIGDGRDEEYAAKRHNMPFWRILNNGDLVSLYQALELDYL</sequence>
<dbReference type="AlphaFoldDB" id="A0A401NJH2"/>
<dbReference type="STRING" id="75743.A0A401NJH2"/>
<keyword evidence="8" id="KW-0227">DNA damage</keyword>
<gene>
    <name evidence="23" type="ORF">scyTo_0011232</name>
</gene>
<dbReference type="GO" id="GO:0005634">
    <property type="term" value="C:nucleus"/>
    <property type="evidence" value="ECO:0007669"/>
    <property type="project" value="UniProtKB-SubCell"/>
</dbReference>
<organism evidence="23 24">
    <name type="scientific">Scyliorhinus torazame</name>
    <name type="common">Cloudy catshark</name>
    <name type="synonym">Catulus torazame</name>
    <dbReference type="NCBI Taxonomy" id="75743"/>
    <lineage>
        <taxon>Eukaryota</taxon>
        <taxon>Metazoa</taxon>
        <taxon>Chordata</taxon>
        <taxon>Craniata</taxon>
        <taxon>Vertebrata</taxon>
        <taxon>Chondrichthyes</taxon>
        <taxon>Elasmobranchii</taxon>
        <taxon>Galeomorphii</taxon>
        <taxon>Galeoidea</taxon>
        <taxon>Carcharhiniformes</taxon>
        <taxon>Scyliorhinidae</taxon>
        <taxon>Scyliorhinus</taxon>
    </lineage>
</organism>
<evidence type="ECO:0000256" key="17">
    <source>
        <dbReference type="ARBA" id="ARBA00023242"/>
    </source>
</evidence>
<evidence type="ECO:0000256" key="3">
    <source>
        <dbReference type="ARBA" id="ARBA00010501"/>
    </source>
</evidence>
<keyword evidence="6" id="KW-0597">Phosphoprotein</keyword>
<evidence type="ECO:0000256" key="15">
    <source>
        <dbReference type="ARBA" id="ARBA00023163"/>
    </source>
</evidence>
<feature type="compositionally biased region" description="Low complexity" evidence="22">
    <location>
        <begin position="257"/>
        <end position="273"/>
    </location>
</feature>
<keyword evidence="7 20" id="KW-0479">Metal-binding</keyword>
<dbReference type="CDD" id="cd02601">
    <property type="entry name" value="HAD_Eya"/>
    <property type="match status" value="1"/>
</dbReference>
<dbReference type="GO" id="GO:0046872">
    <property type="term" value="F:metal ion binding"/>
    <property type="evidence" value="ECO:0007669"/>
    <property type="project" value="UniProtKB-KW"/>
</dbReference>
<evidence type="ECO:0000313" key="24">
    <source>
        <dbReference type="Proteomes" id="UP000288216"/>
    </source>
</evidence>